<organism evidence="2 3">
    <name type="scientific">Neocallimastix californiae</name>
    <dbReference type="NCBI Taxonomy" id="1754190"/>
    <lineage>
        <taxon>Eukaryota</taxon>
        <taxon>Fungi</taxon>
        <taxon>Fungi incertae sedis</taxon>
        <taxon>Chytridiomycota</taxon>
        <taxon>Chytridiomycota incertae sedis</taxon>
        <taxon>Neocallimastigomycetes</taxon>
        <taxon>Neocallimastigales</taxon>
        <taxon>Neocallimastigaceae</taxon>
        <taxon>Neocallimastix</taxon>
    </lineage>
</organism>
<feature type="compositionally biased region" description="Polar residues" evidence="1">
    <location>
        <begin position="285"/>
        <end position="308"/>
    </location>
</feature>
<proteinExistence type="predicted"/>
<dbReference type="EMBL" id="MCOG01000039">
    <property type="protein sequence ID" value="ORY72451.1"/>
    <property type="molecule type" value="Genomic_DNA"/>
</dbReference>
<dbReference type="PANTHER" id="PTHR31126">
    <property type="entry name" value="TYROSINE-PROTEIN PHOSPHATASE"/>
    <property type="match status" value="1"/>
</dbReference>
<dbReference type="OrthoDB" id="6375174at2759"/>
<gene>
    <name evidence="2" type="ORF">LY90DRAFT_452426</name>
</gene>
<dbReference type="GO" id="GO:0016791">
    <property type="term" value="F:phosphatase activity"/>
    <property type="evidence" value="ECO:0007669"/>
    <property type="project" value="TreeGrafter"/>
</dbReference>
<feature type="region of interest" description="Disordered" evidence="1">
    <location>
        <begin position="284"/>
        <end position="392"/>
    </location>
</feature>
<reference evidence="2 3" key="1">
    <citation type="submission" date="2016-08" db="EMBL/GenBank/DDBJ databases">
        <title>A Parts List for Fungal Cellulosomes Revealed by Comparative Genomics.</title>
        <authorList>
            <consortium name="DOE Joint Genome Institute"/>
            <person name="Haitjema C.H."/>
            <person name="Gilmore S.P."/>
            <person name="Henske J.K."/>
            <person name="Solomon K.V."/>
            <person name="De Groot R."/>
            <person name="Kuo A."/>
            <person name="Mondo S.J."/>
            <person name="Salamov A.A."/>
            <person name="Labutti K."/>
            <person name="Zhao Z."/>
            <person name="Chiniquy J."/>
            <person name="Barry K."/>
            <person name="Brewer H.M."/>
            <person name="Purvine S.O."/>
            <person name="Wright A.T."/>
            <person name="Boxma B."/>
            <person name="Van Alen T."/>
            <person name="Hackstein J.H."/>
            <person name="Baker S.E."/>
            <person name="Grigoriev I.V."/>
            <person name="O'Malley M.A."/>
        </authorList>
    </citation>
    <scope>NUCLEOTIDE SEQUENCE [LARGE SCALE GENOMIC DNA]</scope>
    <source>
        <strain evidence="2 3">G1</strain>
    </source>
</reference>
<sequence>MDGMDLPFLIPPLPYGHVEDNVYRGSYPKLRNLRFLKRLKLKTIVSLTPDPVDYEQFKTFCKEQNIEYIHIHVEKPKDSLPLTYAKVAQIIQIILDTKKLPIFVHCLDGSLITGVIFMCLRKLQLWDSSIIHIEYRRYTRDDEISSEAIEFIEKYNGEIVIPEKIPHWLWNGQIPFKKHPTMKIRLPDSIDSESKASSDNANNQNQNSIDNSIKEKTNNTTNSKSQNSNINENGSDTNEHNVQEMENQNLSHSKHNINEAMTEEFTEAIRKKIDEKIIALRKSGKYSTNSEEYSSRSHNYNKSPSSRNTDNEKVRKVSNTQRYYGSNRNDDAKEGYITNNTNSEYESNDDLYDSYYSGTNLSDDEFSDNDDNSDYNDYNDNDDDKKDDDDDSYSAFGVEDRFNKFYDIIDINYQKMSLTLKALNLEGLDTH</sequence>
<dbReference type="CDD" id="cd17663">
    <property type="entry name" value="PFA-DSP_Oca6"/>
    <property type="match status" value="1"/>
</dbReference>
<dbReference type="Pfam" id="PF03162">
    <property type="entry name" value="Y_phosphatase2"/>
    <property type="match status" value="1"/>
</dbReference>
<dbReference type="FunFam" id="3.90.190.10:FF:000084">
    <property type="entry name" value="Tyrosine phospatase-like protein"/>
    <property type="match status" value="1"/>
</dbReference>
<dbReference type="STRING" id="1754190.A0A1Y2ELN0"/>
<accession>A0A1Y2ELN0</accession>
<comment type="caution">
    <text evidence="2">The sequence shown here is derived from an EMBL/GenBank/DDBJ whole genome shotgun (WGS) entry which is preliminary data.</text>
</comment>
<feature type="compositionally biased region" description="Low complexity" evidence="1">
    <location>
        <begin position="218"/>
        <end position="231"/>
    </location>
</feature>
<feature type="compositionally biased region" description="Low complexity" evidence="1">
    <location>
        <begin position="197"/>
        <end position="211"/>
    </location>
</feature>
<evidence type="ECO:0008006" key="4">
    <source>
        <dbReference type="Google" id="ProtNLM"/>
    </source>
</evidence>
<name>A0A1Y2ELN0_9FUNG</name>
<keyword evidence="3" id="KW-1185">Reference proteome</keyword>
<evidence type="ECO:0000313" key="3">
    <source>
        <dbReference type="Proteomes" id="UP000193920"/>
    </source>
</evidence>
<evidence type="ECO:0000256" key="1">
    <source>
        <dbReference type="SAM" id="MobiDB-lite"/>
    </source>
</evidence>
<dbReference type="InterPro" id="IPR029021">
    <property type="entry name" value="Prot-tyrosine_phosphatase-like"/>
</dbReference>
<dbReference type="Proteomes" id="UP000193920">
    <property type="component" value="Unassembled WGS sequence"/>
</dbReference>
<dbReference type="SUPFAM" id="SSF52799">
    <property type="entry name" value="(Phosphotyrosine protein) phosphatases II"/>
    <property type="match status" value="1"/>
</dbReference>
<feature type="region of interest" description="Disordered" evidence="1">
    <location>
        <begin position="190"/>
        <end position="239"/>
    </location>
</feature>
<feature type="compositionally biased region" description="Acidic residues" evidence="1">
    <location>
        <begin position="362"/>
        <end position="392"/>
    </location>
</feature>
<dbReference type="AlphaFoldDB" id="A0A1Y2ELN0"/>
<evidence type="ECO:0000313" key="2">
    <source>
        <dbReference type="EMBL" id="ORY72451.1"/>
    </source>
</evidence>
<dbReference type="InterPro" id="IPR004861">
    <property type="entry name" value="Siw14-like"/>
</dbReference>
<dbReference type="Gene3D" id="3.90.190.10">
    <property type="entry name" value="Protein tyrosine phosphatase superfamily"/>
    <property type="match status" value="1"/>
</dbReference>
<dbReference type="PANTHER" id="PTHR31126:SF14">
    <property type="entry name" value="TYROSINE-PROTEIN PHOSPHATASE OCA6-RELATED"/>
    <property type="match status" value="1"/>
</dbReference>
<protein>
    <recommendedName>
        <fullName evidence="4">Phosphatases II</fullName>
    </recommendedName>
</protein>
<feature type="compositionally biased region" description="Polar residues" evidence="1">
    <location>
        <begin position="317"/>
        <end position="327"/>
    </location>
</feature>